<comment type="caution">
    <text evidence="2">The sequence shown here is derived from an EMBL/GenBank/DDBJ whole genome shotgun (WGS) entry which is preliminary data.</text>
</comment>
<dbReference type="PROSITE" id="PS51186">
    <property type="entry name" value="GNAT"/>
    <property type="match status" value="1"/>
</dbReference>
<organism evidence="2 3">
    <name type="scientific">Cellulomonas pakistanensis</name>
    <dbReference type="NCBI Taxonomy" id="992287"/>
    <lineage>
        <taxon>Bacteria</taxon>
        <taxon>Bacillati</taxon>
        <taxon>Actinomycetota</taxon>
        <taxon>Actinomycetes</taxon>
        <taxon>Micrococcales</taxon>
        <taxon>Cellulomonadaceae</taxon>
        <taxon>Cellulomonas</taxon>
    </lineage>
</organism>
<feature type="domain" description="N-acetyltransferase" evidence="1">
    <location>
        <begin position="17"/>
        <end position="185"/>
    </location>
</feature>
<dbReference type="EMBL" id="BONO01000012">
    <property type="protein sequence ID" value="GIG36507.1"/>
    <property type="molecule type" value="Genomic_DNA"/>
</dbReference>
<dbReference type="PANTHER" id="PTHR43792">
    <property type="entry name" value="GNAT FAMILY, PUTATIVE (AFU_ORTHOLOGUE AFUA_3G00765)-RELATED-RELATED"/>
    <property type="match status" value="1"/>
</dbReference>
<dbReference type="SUPFAM" id="SSF55729">
    <property type="entry name" value="Acyl-CoA N-acyltransferases (Nat)"/>
    <property type="match status" value="1"/>
</dbReference>
<dbReference type="RefSeq" id="WP_239068669.1">
    <property type="nucleotide sequence ID" value="NZ_BONO01000012.1"/>
</dbReference>
<gene>
    <name evidence="2" type="ORF">Cpa01nite_18880</name>
</gene>
<protein>
    <submittedName>
        <fullName evidence="2">N-acetyltransferase</fullName>
    </submittedName>
</protein>
<proteinExistence type="predicted"/>
<dbReference type="PANTHER" id="PTHR43792:SF1">
    <property type="entry name" value="N-ACETYLTRANSFERASE DOMAIN-CONTAINING PROTEIN"/>
    <property type="match status" value="1"/>
</dbReference>
<reference evidence="2" key="1">
    <citation type="submission" date="2021-01" db="EMBL/GenBank/DDBJ databases">
        <title>Whole genome shotgun sequence of Cellulomonas pakistanensis NBRC 110800.</title>
        <authorList>
            <person name="Komaki H."/>
            <person name="Tamura T."/>
        </authorList>
    </citation>
    <scope>NUCLEOTIDE SEQUENCE</scope>
    <source>
        <strain evidence="2">NBRC 110800</strain>
    </source>
</reference>
<sequence length="191" mass="21463">MTAADLALPWPLTTDRLRVRPATPEDASVVWRYRRLPEVGRWMTGLPTDEAAFAAQFAEPDRLRVTLVVERDGVVVGDLMIRVEDGWGQAEVAEDAKATQAEIGWAFDPAVQGNGLATEAVERLLEACFTDLGLRRVTALCFADNAPSWRLMERVGMRREGDYRADSLHRDGRWLDSYAYALLREEWAAGR</sequence>
<evidence type="ECO:0000313" key="2">
    <source>
        <dbReference type="EMBL" id="GIG36507.1"/>
    </source>
</evidence>
<dbReference type="Pfam" id="PF13302">
    <property type="entry name" value="Acetyltransf_3"/>
    <property type="match status" value="1"/>
</dbReference>
<dbReference type="InterPro" id="IPR000182">
    <property type="entry name" value="GNAT_dom"/>
</dbReference>
<dbReference type="Gene3D" id="3.40.630.30">
    <property type="match status" value="1"/>
</dbReference>
<evidence type="ECO:0000313" key="3">
    <source>
        <dbReference type="Proteomes" id="UP000642125"/>
    </source>
</evidence>
<keyword evidence="3" id="KW-1185">Reference proteome</keyword>
<evidence type="ECO:0000259" key="1">
    <source>
        <dbReference type="PROSITE" id="PS51186"/>
    </source>
</evidence>
<dbReference type="AlphaFoldDB" id="A0A919U701"/>
<dbReference type="InterPro" id="IPR051531">
    <property type="entry name" value="N-acetyltransferase"/>
</dbReference>
<dbReference type="Proteomes" id="UP000642125">
    <property type="component" value="Unassembled WGS sequence"/>
</dbReference>
<name>A0A919U701_9CELL</name>
<dbReference type="GO" id="GO:0016747">
    <property type="term" value="F:acyltransferase activity, transferring groups other than amino-acyl groups"/>
    <property type="evidence" value="ECO:0007669"/>
    <property type="project" value="InterPro"/>
</dbReference>
<accession>A0A919U701</accession>
<dbReference type="InterPro" id="IPR016181">
    <property type="entry name" value="Acyl_CoA_acyltransferase"/>
</dbReference>